<evidence type="ECO:0000256" key="2">
    <source>
        <dbReference type="SAM" id="SignalP"/>
    </source>
</evidence>
<keyword evidence="1" id="KW-0472">Membrane</keyword>
<dbReference type="Proteomes" id="UP001519460">
    <property type="component" value="Unassembled WGS sequence"/>
</dbReference>
<dbReference type="PANTHER" id="PTHR11161:SF0">
    <property type="entry name" value="O-ACYLTRANSFERASE LIKE PROTEIN"/>
    <property type="match status" value="1"/>
</dbReference>
<dbReference type="InterPro" id="IPR006621">
    <property type="entry name" value="Nose-resist-to-fluoxetine_N"/>
</dbReference>
<dbReference type="InterPro" id="IPR052728">
    <property type="entry name" value="O2_lipid_transport_reg"/>
</dbReference>
<feature type="chain" id="PRO_5044839103" description="Nose resistant-to-fluoxetine protein N-terminal domain-containing protein" evidence="2">
    <location>
        <begin position="28"/>
        <end position="746"/>
    </location>
</feature>
<evidence type="ECO:0000313" key="4">
    <source>
        <dbReference type="EMBL" id="KAK7497002.1"/>
    </source>
</evidence>
<dbReference type="AlphaFoldDB" id="A0ABD0LC61"/>
<evidence type="ECO:0000313" key="5">
    <source>
        <dbReference type="Proteomes" id="UP001519460"/>
    </source>
</evidence>
<sequence>MVSSRVAAHLVLSGILLLCFLNINCWAATGNDGGDGDNELNQFFDDKPDTVPKYDKPLLQLIKQQKSVRFPFLSLKKVKDSSDSSKQKTSPGVTTPKKDTLVEETEGRKVGLYGVVQSREKCQNDTDLFMAALALNVPWAVQMYDAYGKMTTGLLITNIKWPGAYEECLDVRATSLDPNVTEVQFSGQYCTGTLKTTGDVLPLPATTVYAGMCVPDSCTNGDARVVYAAVLKEMNMGFTLNGVSCQIVDSELDTNAIAAIAVFGFVGFLMALGTALDIMLVQMPKWRLARMSSVTKVGIDSVSGVSSGEAQPLIDSKKPAHATEPGTVAKLLISFSVYTNGSKLLSTYQPPGSLTCVHGIRFLSMTWVVLGHLEVGDRFSFMMIANATLSVDSFFVLSGLLVAYLSLKELDKNNGQLNWPMFYFHRFWRLTPVYMMVIFFSISIQQYMGSGPDWPNRDSSRKVCEENWWTNLLYINNLVHSEKKCLGVSWYLANDMQFYMLSPLIFVPFFYSPLYGGLSSLVFLLVTSITPGVLTSELNLPAGSAKVDEPLAPGANQNIDYYIKPYCRMGPYIVGLIAGYIVYRWGSRLRMTKMMALVGWAVATGVGLACLFGLYDATKVTDNEPLEVWESALYNALARTVWGACVAWVIVACHAGYGGFVNTILSWGALVPLSRLTYVIYLIHMQVLGIVKGVQRVPLFLNDINIVMFYLSIMILCYMSGAIVSLAFEAPMMGLEKILLHGNKKK</sequence>
<reference evidence="4 5" key="1">
    <citation type="journal article" date="2023" name="Sci. Data">
        <title>Genome assembly of the Korean intertidal mud-creeper Batillaria attramentaria.</title>
        <authorList>
            <person name="Patra A.K."/>
            <person name="Ho P.T."/>
            <person name="Jun S."/>
            <person name="Lee S.J."/>
            <person name="Kim Y."/>
            <person name="Won Y.J."/>
        </authorList>
    </citation>
    <scope>NUCLEOTIDE SEQUENCE [LARGE SCALE GENOMIC DNA]</scope>
    <source>
        <strain evidence="4">Wonlab-2016</strain>
    </source>
</reference>
<dbReference type="Pfam" id="PF20146">
    <property type="entry name" value="NRF"/>
    <property type="match status" value="1"/>
</dbReference>
<dbReference type="PANTHER" id="PTHR11161">
    <property type="entry name" value="O-ACYLTRANSFERASE"/>
    <property type="match status" value="1"/>
</dbReference>
<accession>A0ABD0LC61</accession>
<dbReference type="InterPro" id="IPR002656">
    <property type="entry name" value="Acyl_transf_3_dom"/>
</dbReference>
<feature type="transmembrane region" description="Helical" evidence="1">
    <location>
        <begin position="636"/>
        <end position="657"/>
    </location>
</feature>
<name>A0ABD0LC61_9CAEN</name>
<feature type="signal peptide" evidence="2">
    <location>
        <begin position="1"/>
        <end position="27"/>
    </location>
</feature>
<feature type="transmembrane region" description="Helical" evidence="1">
    <location>
        <begin position="562"/>
        <end position="583"/>
    </location>
</feature>
<dbReference type="Pfam" id="PF01757">
    <property type="entry name" value="Acyl_transf_3"/>
    <property type="match status" value="1"/>
</dbReference>
<keyword evidence="1" id="KW-0812">Transmembrane</keyword>
<keyword evidence="1" id="KW-1133">Transmembrane helix</keyword>
<evidence type="ECO:0000256" key="1">
    <source>
        <dbReference type="SAM" id="Phobius"/>
    </source>
</evidence>
<feature type="transmembrane region" description="Helical" evidence="1">
    <location>
        <begin position="427"/>
        <end position="448"/>
    </location>
</feature>
<keyword evidence="5" id="KW-1185">Reference proteome</keyword>
<feature type="transmembrane region" description="Helical" evidence="1">
    <location>
        <begin position="704"/>
        <end position="728"/>
    </location>
</feature>
<feature type="transmembrane region" description="Helical" evidence="1">
    <location>
        <begin position="595"/>
        <end position="616"/>
    </location>
</feature>
<organism evidence="4 5">
    <name type="scientific">Batillaria attramentaria</name>
    <dbReference type="NCBI Taxonomy" id="370345"/>
    <lineage>
        <taxon>Eukaryota</taxon>
        <taxon>Metazoa</taxon>
        <taxon>Spiralia</taxon>
        <taxon>Lophotrochozoa</taxon>
        <taxon>Mollusca</taxon>
        <taxon>Gastropoda</taxon>
        <taxon>Caenogastropoda</taxon>
        <taxon>Sorbeoconcha</taxon>
        <taxon>Cerithioidea</taxon>
        <taxon>Batillariidae</taxon>
        <taxon>Batillaria</taxon>
    </lineage>
</organism>
<dbReference type="EMBL" id="JACVVK020000062">
    <property type="protein sequence ID" value="KAK7497002.1"/>
    <property type="molecule type" value="Genomic_DNA"/>
</dbReference>
<dbReference type="SMART" id="SM00703">
    <property type="entry name" value="NRF"/>
    <property type="match status" value="1"/>
</dbReference>
<feature type="transmembrane region" description="Helical" evidence="1">
    <location>
        <begin position="256"/>
        <end position="281"/>
    </location>
</feature>
<keyword evidence="2" id="KW-0732">Signal</keyword>
<protein>
    <recommendedName>
        <fullName evidence="3">Nose resistant-to-fluoxetine protein N-terminal domain-containing protein</fullName>
    </recommendedName>
</protein>
<comment type="caution">
    <text evidence="4">The sequence shown here is derived from an EMBL/GenBank/DDBJ whole genome shotgun (WGS) entry which is preliminary data.</text>
</comment>
<feature type="domain" description="Nose resistant-to-fluoxetine protein N-terminal" evidence="3">
    <location>
        <begin position="119"/>
        <end position="247"/>
    </location>
</feature>
<evidence type="ECO:0000259" key="3">
    <source>
        <dbReference type="SMART" id="SM00703"/>
    </source>
</evidence>
<gene>
    <name evidence="4" type="ORF">BaRGS_00011738</name>
</gene>
<feature type="transmembrane region" description="Helical" evidence="1">
    <location>
        <begin position="664"/>
        <end position="684"/>
    </location>
</feature>
<proteinExistence type="predicted"/>
<feature type="transmembrane region" description="Helical" evidence="1">
    <location>
        <begin position="379"/>
        <end position="407"/>
    </location>
</feature>